<evidence type="ECO:0000313" key="2">
    <source>
        <dbReference type="EMBL" id="CTQ64829.1"/>
    </source>
</evidence>
<dbReference type="RefSeq" id="WP_055116479.1">
    <property type="nucleotide sequence ID" value="NZ_CXWA01000003.1"/>
</dbReference>
<dbReference type="EMBL" id="CXWC01000001">
    <property type="protein sequence ID" value="CTQ64829.1"/>
    <property type="molecule type" value="Genomic_DNA"/>
</dbReference>
<dbReference type="OrthoDB" id="8156917at2"/>
<dbReference type="GO" id="GO:0016491">
    <property type="term" value="F:oxidoreductase activity"/>
    <property type="evidence" value="ECO:0007669"/>
    <property type="project" value="InterPro"/>
</dbReference>
<dbReference type="GeneID" id="97667991"/>
<keyword evidence="3" id="KW-1185">Reference proteome</keyword>
<reference evidence="3" key="1">
    <citation type="submission" date="2015-07" db="EMBL/GenBank/DDBJ databases">
        <authorList>
            <person name="Rodrigo-Torres Lidia"/>
            <person name="Arahal R.David."/>
        </authorList>
    </citation>
    <scope>NUCLEOTIDE SEQUENCE [LARGE SCALE GENOMIC DNA]</scope>
    <source>
        <strain evidence="3">CECT 5096</strain>
    </source>
</reference>
<name>A0A0M6ZPZ0_9HYPH</name>
<gene>
    <name evidence="2" type="ORF">LA5096_00538</name>
</gene>
<feature type="region of interest" description="Disordered" evidence="1">
    <location>
        <begin position="302"/>
        <end position="324"/>
    </location>
</feature>
<sequence length="324" mass="35188">MTPEILEKIAAEANLAPSAHNTQPTRWAMDGQNAIVLSLDPARLLPVGDSENKDARLSGGAALYGTMLALARHGHGVSGWEISDDIARLAIAGPPGPVQPIETLKRRTTFRAGFAQASLELRKSLSDMCAGRSDTALTQDAHRIAMLSELNDQASLNVMRSPSFRKELVDWMRLRASDPRWALDGLSAESLALSGLEARMAGIALGRPVFEILDRLGFGKAIVSEHGKTVTATGLVAFHRPAEEDRWTSGGKFYEFWLALTAAGFAAWPMAVLADDPTARREVMKLFELAEERELITVLRVGPHPGNRQPEKARLPADQLVTKA</sequence>
<accession>A0A0M6ZPZ0</accession>
<evidence type="ECO:0000313" key="3">
    <source>
        <dbReference type="Proteomes" id="UP000049983"/>
    </source>
</evidence>
<dbReference type="Gene3D" id="3.40.109.10">
    <property type="entry name" value="NADH Oxidase"/>
    <property type="match status" value="1"/>
</dbReference>
<protein>
    <submittedName>
        <fullName evidence="2">Nitroreductase family protein</fullName>
    </submittedName>
</protein>
<dbReference type="InterPro" id="IPR000415">
    <property type="entry name" value="Nitroreductase-like"/>
</dbReference>
<proteinExistence type="predicted"/>
<organism evidence="2 3">
    <name type="scientific">Roseibium album</name>
    <dbReference type="NCBI Taxonomy" id="311410"/>
    <lineage>
        <taxon>Bacteria</taxon>
        <taxon>Pseudomonadati</taxon>
        <taxon>Pseudomonadota</taxon>
        <taxon>Alphaproteobacteria</taxon>
        <taxon>Hyphomicrobiales</taxon>
        <taxon>Stappiaceae</taxon>
        <taxon>Roseibium</taxon>
    </lineage>
</organism>
<dbReference type="Proteomes" id="UP000049983">
    <property type="component" value="Unassembled WGS sequence"/>
</dbReference>
<evidence type="ECO:0000256" key="1">
    <source>
        <dbReference type="SAM" id="MobiDB-lite"/>
    </source>
</evidence>
<dbReference type="STRING" id="311410.LA5095_03171"/>
<dbReference type="SUPFAM" id="SSF55469">
    <property type="entry name" value="FMN-dependent nitroreductase-like"/>
    <property type="match status" value="2"/>
</dbReference>
<dbReference type="AlphaFoldDB" id="A0A0M6ZPZ0"/>